<accession>A0A9P8S964</accession>
<sequence length="194" mass="20274">MCSPSMSAVGQVLASWFAGVEVFVATPIRRAVAQKRRISVAHSSTCTTFINSNVASGRAIAACTSPSCLLPGKDLAGARPPAAPVWPPTGHSSPLAPGCHAHKYPVRPVVLLASAFVPSSDLRPGGGCASALGRRDGLARGRLVEHLVYNPGCLTAGHTPPCRYWHSVLRTKYTRPVVHSAPPSSQLSSDPPAR</sequence>
<evidence type="ECO:0000313" key="1">
    <source>
        <dbReference type="EMBL" id="KAH0598009.1"/>
    </source>
</evidence>
<dbReference type="EMBL" id="JACEFI010000006">
    <property type="protein sequence ID" value="KAH0598009.1"/>
    <property type="molecule type" value="Genomic_DNA"/>
</dbReference>
<gene>
    <name evidence="1" type="ORF">MHUMG1_04381</name>
</gene>
<dbReference type="AlphaFoldDB" id="A0A9P8S964"/>
<organism evidence="1 2">
    <name type="scientific">Metarhizium humberi</name>
    <dbReference type="NCBI Taxonomy" id="2596975"/>
    <lineage>
        <taxon>Eukaryota</taxon>
        <taxon>Fungi</taxon>
        <taxon>Dikarya</taxon>
        <taxon>Ascomycota</taxon>
        <taxon>Pezizomycotina</taxon>
        <taxon>Sordariomycetes</taxon>
        <taxon>Hypocreomycetidae</taxon>
        <taxon>Hypocreales</taxon>
        <taxon>Clavicipitaceae</taxon>
        <taxon>Metarhizium</taxon>
    </lineage>
</organism>
<comment type="caution">
    <text evidence="1">The sequence shown here is derived from an EMBL/GenBank/DDBJ whole genome shotgun (WGS) entry which is preliminary data.</text>
</comment>
<keyword evidence="2" id="KW-1185">Reference proteome</keyword>
<protein>
    <submittedName>
        <fullName evidence="1">Uncharacterized protein</fullName>
    </submittedName>
</protein>
<proteinExistence type="predicted"/>
<evidence type="ECO:0000313" key="2">
    <source>
        <dbReference type="Proteomes" id="UP000764110"/>
    </source>
</evidence>
<reference evidence="1 2" key="1">
    <citation type="submission" date="2020-07" db="EMBL/GenBank/DDBJ databases">
        <title>Metarhizium humberi genome.</title>
        <authorList>
            <person name="Lysoe E."/>
        </authorList>
    </citation>
    <scope>NUCLEOTIDE SEQUENCE [LARGE SCALE GENOMIC DNA]</scope>
    <source>
        <strain evidence="1 2">ESALQ1638</strain>
    </source>
</reference>
<name>A0A9P8S964_9HYPO</name>
<dbReference type="Proteomes" id="UP000764110">
    <property type="component" value="Unassembled WGS sequence"/>
</dbReference>